<keyword evidence="1" id="KW-0482">Metalloprotease</keyword>
<evidence type="ECO:0000259" key="2">
    <source>
        <dbReference type="PROSITE" id="PS51864"/>
    </source>
</evidence>
<dbReference type="PROSITE" id="PS51864">
    <property type="entry name" value="ASTACIN"/>
    <property type="match status" value="1"/>
</dbReference>
<dbReference type="EMBL" id="VCEI01000011">
    <property type="protein sequence ID" value="TLU96921.1"/>
    <property type="molecule type" value="Genomic_DNA"/>
</dbReference>
<feature type="active site" evidence="1">
    <location>
        <position position="191"/>
    </location>
</feature>
<dbReference type="OrthoDB" id="8455098at2"/>
<dbReference type="AlphaFoldDB" id="A0A5R9KL27"/>
<keyword evidence="1" id="KW-0378">Hydrolase</keyword>
<dbReference type="InterPro" id="IPR034035">
    <property type="entry name" value="Astacin-like_dom"/>
</dbReference>
<dbReference type="InterPro" id="IPR036375">
    <property type="entry name" value="Hemopexin-like_dom_sf"/>
</dbReference>
<evidence type="ECO:0000313" key="4">
    <source>
        <dbReference type="Proteomes" id="UP000309788"/>
    </source>
</evidence>
<dbReference type="Pfam" id="PF01400">
    <property type="entry name" value="Astacin"/>
    <property type="match status" value="1"/>
</dbReference>
<dbReference type="CDD" id="cd04280">
    <property type="entry name" value="ZnMc_astacin_like"/>
    <property type="match status" value="1"/>
</dbReference>
<dbReference type="GO" id="GO:0008270">
    <property type="term" value="F:zinc ion binding"/>
    <property type="evidence" value="ECO:0007669"/>
    <property type="project" value="UniProtKB-UniRule"/>
</dbReference>
<reference evidence="3 4" key="1">
    <citation type="submission" date="2019-05" db="EMBL/GenBank/DDBJ databases">
        <authorList>
            <person name="Qu J.-H."/>
        </authorList>
    </citation>
    <scope>NUCLEOTIDE SEQUENCE [LARGE SCALE GENOMIC DNA]</scope>
    <source>
        <strain evidence="3 4">Z12</strain>
    </source>
</reference>
<sequence length="522" mass="57640">MYFFIRTILAFGATVYLSGCKDTFDEVHVAESKSDSSVSVPMEEAFPGQTGIVKQGKLYGIPVYYSEIQNQAVFEGDIILSKEQLSTTGLPDSTFRNGRTEGTGRSSNAARWPGNTVYYKIDPALPNQARVYAAIKEWETYTPLRFVLRTSQANYVTFRPGSGCSSHVGMIGGQQYINLASSCSTGNTVHEIAHAIGMWHEQSRVDRDKYVKILWENILPGYEHNFKTYAQQNMDGFDYSSMDLGSIMMYDSYAFTKNGKPTITRLNGSTYTVQRNALASRDIGCSVSMYSNLYTVKGDRLYAVSASTGQRSDLGGSWTGTEALVSYNNTLYGVQAGHLWKTDRLNGNYVSMGPDYGGTLAMTVLNNYLYVIQLGSLWQVNPLTGAYAKIGTANWNGSTAMTAYNGQLFVVKGDYLYRVNPTNGNYQSMGPTYQGTTDMAVLNGSIYLVESNRLWRVNPVTGSYVQVGTEDWSGTTAMTSLNGYLYVVQGDVLYRVAYNGTWKALSSGWTGVNYIASISQPY</sequence>
<comment type="cofactor">
    <cofactor evidence="1">
        <name>Zn(2+)</name>
        <dbReference type="ChEBI" id="CHEBI:29105"/>
    </cofactor>
    <text evidence="1">Binds 1 zinc ion per subunit.</text>
</comment>
<dbReference type="Gene3D" id="2.110.10.10">
    <property type="entry name" value="Hemopexin-like domain"/>
    <property type="match status" value="1"/>
</dbReference>
<dbReference type="SMART" id="SM00235">
    <property type="entry name" value="ZnMc"/>
    <property type="match status" value="1"/>
</dbReference>
<feature type="binding site" evidence="1">
    <location>
        <position position="190"/>
    </location>
    <ligand>
        <name>Zn(2+)</name>
        <dbReference type="ChEBI" id="CHEBI:29105"/>
        <note>catalytic</note>
    </ligand>
</feature>
<dbReference type="InterPro" id="IPR006026">
    <property type="entry name" value="Peptidase_Metallo"/>
</dbReference>
<dbReference type="GO" id="GO:0006508">
    <property type="term" value="P:proteolysis"/>
    <property type="evidence" value="ECO:0007669"/>
    <property type="project" value="UniProtKB-KW"/>
</dbReference>
<dbReference type="SUPFAM" id="SSF55486">
    <property type="entry name" value="Metalloproteases ('zincins'), catalytic domain"/>
    <property type="match status" value="1"/>
</dbReference>
<keyword evidence="1" id="KW-0862">Zinc</keyword>
<dbReference type="PANTHER" id="PTHR10127:SF889">
    <property type="entry name" value="ZINC METALLOPROTEINASE NAS-6-LIKE"/>
    <property type="match status" value="1"/>
</dbReference>
<feature type="binding site" evidence="1">
    <location>
        <position position="200"/>
    </location>
    <ligand>
        <name>Zn(2+)</name>
        <dbReference type="ChEBI" id="CHEBI:29105"/>
        <note>catalytic</note>
    </ligand>
</feature>
<dbReference type="GO" id="GO:0004222">
    <property type="term" value="F:metalloendopeptidase activity"/>
    <property type="evidence" value="ECO:0007669"/>
    <property type="project" value="UniProtKB-UniRule"/>
</dbReference>
<dbReference type="InterPro" id="IPR024079">
    <property type="entry name" value="MetalloPept_cat_dom_sf"/>
</dbReference>
<evidence type="ECO:0000256" key="1">
    <source>
        <dbReference type="PROSITE-ProRule" id="PRU01211"/>
    </source>
</evidence>
<comment type="caution">
    <text evidence="1">Lacks conserved residue(s) required for the propagation of feature annotation.</text>
</comment>
<evidence type="ECO:0000313" key="3">
    <source>
        <dbReference type="EMBL" id="TLU96921.1"/>
    </source>
</evidence>
<feature type="domain" description="Peptidase M12A" evidence="2">
    <location>
        <begin position="101"/>
        <end position="335"/>
    </location>
</feature>
<comment type="caution">
    <text evidence="3">The sequence shown here is derived from an EMBL/GenBank/DDBJ whole genome shotgun (WGS) entry which is preliminary data.</text>
</comment>
<dbReference type="PANTHER" id="PTHR10127">
    <property type="entry name" value="DISCOIDIN, CUB, EGF, LAMININ , AND ZINC METALLOPROTEASE DOMAIN CONTAINING"/>
    <property type="match status" value="1"/>
</dbReference>
<feature type="binding site" evidence="1">
    <location>
        <position position="194"/>
    </location>
    <ligand>
        <name>Zn(2+)</name>
        <dbReference type="ChEBI" id="CHEBI:29105"/>
        <note>catalytic</note>
    </ligand>
</feature>
<proteinExistence type="predicted"/>
<dbReference type="Proteomes" id="UP000309788">
    <property type="component" value="Unassembled WGS sequence"/>
</dbReference>
<accession>A0A5R9KL27</accession>
<protein>
    <recommendedName>
        <fullName evidence="2">Peptidase M12A domain-containing protein</fullName>
    </recommendedName>
</protein>
<keyword evidence="1" id="KW-0479">Metal-binding</keyword>
<dbReference type="Gene3D" id="3.40.390.10">
    <property type="entry name" value="Collagenase (Catalytic Domain)"/>
    <property type="match status" value="1"/>
</dbReference>
<organism evidence="3 4">
    <name type="scientific">Dyadobacter sediminis</name>
    <dbReference type="NCBI Taxonomy" id="1493691"/>
    <lineage>
        <taxon>Bacteria</taxon>
        <taxon>Pseudomonadati</taxon>
        <taxon>Bacteroidota</taxon>
        <taxon>Cytophagia</taxon>
        <taxon>Cytophagales</taxon>
        <taxon>Spirosomataceae</taxon>
        <taxon>Dyadobacter</taxon>
    </lineage>
</organism>
<keyword evidence="4" id="KW-1185">Reference proteome</keyword>
<gene>
    <name evidence="3" type="ORF">FEM55_02680</name>
</gene>
<keyword evidence="1" id="KW-0645">Protease</keyword>
<dbReference type="SUPFAM" id="SSF63825">
    <property type="entry name" value="YWTD domain"/>
    <property type="match status" value="1"/>
</dbReference>
<name>A0A5R9KL27_9BACT</name>
<dbReference type="InterPro" id="IPR001506">
    <property type="entry name" value="Peptidase_M12A"/>
</dbReference>
<dbReference type="PRINTS" id="PR00480">
    <property type="entry name" value="ASTACIN"/>
</dbReference>